<protein>
    <submittedName>
        <fullName evidence="1">Eukaryotic translation initiation factor-like protein</fullName>
    </submittedName>
</protein>
<gene>
    <name evidence="1" type="ORF">OWV82_002659</name>
</gene>
<sequence length="664" mass="73187">MIRNLTKVHQQNCLSAPVRFCDVCVHFYGVVYALHLPLEKRFQSLPPVSSLQRERKKQGKKMSKKKTLSTMSLKDFHGGSIPSDLALPSAPGVLARSDSDRSMSTNWGNNLGRSDLRPRPKSSGAGRNIDEKPLVLSHSAPIGQNFDEEERKPLNSVFASRQTVSNESVRTSSPIHPHMKLANMSSVRISDRSVSSPSLVTSHSPLRVNGGNHFAVSSQTPINNNGKGVNLNIPIGNNGQGVNNSQPNAWGVRKEFVAVEETSKPSLLSGPDALSKISQASALEKVSSGMWQSKKPSQLLPHSLYSRDNSSNVFGNVDVFSERTDYNVVQGGQVERGPVAEDQTKGGGRELSKMYIDEVHIGPGKGGSLLSQATSPEISEQVNSRLHQRSGPLETSENDIRQGYQQSGITRKVESGNELDINTDSLKTVANVTEGGSQMVKRPVERPKLNLKPRSQPLNQSDGRLERERETLFGGGRPRELVLKERGIDEIAISNLDIGNEPSRVNNPKNEAASERSVPSTQHNQNAENLAYEKRIGKNLERKERPTGQGKDNQWRNRRIENRWGSADAEKQQQDRRPEPDTWRKPVEEGKPTSDDSSGIHHGKIVSPLDLAKAFSKSVSDPMCEENSSQRGLPGHDNQMPFSRLTDTHQLNSATTARHRINGY</sequence>
<organism evidence="1 2">
    <name type="scientific">Melia azedarach</name>
    <name type="common">Chinaberry tree</name>
    <dbReference type="NCBI Taxonomy" id="155640"/>
    <lineage>
        <taxon>Eukaryota</taxon>
        <taxon>Viridiplantae</taxon>
        <taxon>Streptophyta</taxon>
        <taxon>Embryophyta</taxon>
        <taxon>Tracheophyta</taxon>
        <taxon>Spermatophyta</taxon>
        <taxon>Magnoliopsida</taxon>
        <taxon>eudicotyledons</taxon>
        <taxon>Gunneridae</taxon>
        <taxon>Pentapetalae</taxon>
        <taxon>rosids</taxon>
        <taxon>malvids</taxon>
        <taxon>Sapindales</taxon>
        <taxon>Meliaceae</taxon>
        <taxon>Melia</taxon>
    </lineage>
</organism>
<keyword evidence="2" id="KW-1185">Reference proteome</keyword>
<reference evidence="1 2" key="1">
    <citation type="journal article" date="2023" name="Science">
        <title>Complex scaffold remodeling in plant triterpene biosynthesis.</title>
        <authorList>
            <person name="De La Pena R."/>
            <person name="Hodgson H."/>
            <person name="Liu J.C."/>
            <person name="Stephenson M.J."/>
            <person name="Martin A.C."/>
            <person name="Owen C."/>
            <person name="Harkess A."/>
            <person name="Leebens-Mack J."/>
            <person name="Jimenez L.E."/>
            <person name="Osbourn A."/>
            <person name="Sattely E.S."/>
        </authorList>
    </citation>
    <scope>NUCLEOTIDE SEQUENCE [LARGE SCALE GENOMIC DNA]</scope>
    <source>
        <strain evidence="2">cv. JPN11</strain>
        <tissue evidence="1">Leaf</tissue>
    </source>
</reference>
<comment type="caution">
    <text evidence="1">The sequence shown here is derived from an EMBL/GenBank/DDBJ whole genome shotgun (WGS) entry which is preliminary data.</text>
</comment>
<accession>A0ACC1Z2L8</accession>
<dbReference type="EMBL" id="CM051394">
    <property type="protein sequence ID" value="KAJ4729961.1"/>
    <property type="molecule type" value="Genomic_DNA"/>
</dbReference>
<evidence type="ECO:0000313" key="1">
    <source>
        <dbReference type="EMBL" id="KAJ4729961.1"/>
    </source>
</evidence>
<proteinExistence type="predicted"/>
<evidence type="ECO:0000313" key="2">
    <source>
        <dbReference type="Proteomes" id="UP001164539"/>
    </source>
</evidence>
<dbReference type="Proteomes" id="UP001164539">
    <property type="component" value="Chromosome 1"/>
</dbReference>
<name>A0ACC1Z2L8_MELAZ</name>